<dbReference type="PANTHER" id="PTHR37984">
    <property type="entry name" value="PROTEIN CBG26694"/>
    <property type="match status" value="1"/>
</dbReference>
<organism evidence="2 3">
    <name type="scientific">Erpetoichthys calabaricus</name>
    <name type="common">Rope fish</name>
    <name type="synonym">Calamoichthys calabaricus</name>
    <dbReference type="NCBI Taxonomy" id="27687"/>
    <lineage>
        <taxon>Eukaryota</taxon>
        <taxon>Metazoa</taxon>
        <taxon>Chordata</taxon>
        <taxon>Craniata</taxon>
        <taxon>Vertebrata</taxon>
        <taxon>Euteleostomi</taxon>
        <taxon>Actinopterygii</taxon>
        <taxon>Polypteriformes</taxon>
        <taxon>Polypteridae</taxon>
        <taxon>Erpetoichthys</taxon>
    </lineage>
</organism>
<dbReference type="GeneTree" id="ENSGT01120000273911"/>
<dbReference type="Gene3D" id="3.30.420.10">
    <property type="entry name" value="Ribonuclease H-like superfamily/Ribonuclease H"/>
    <property type="match status" value="1"/>
</dbReference>
<feature type="compositionally biased region" description="Low complexity" evidence="1">
    <location>
        <begin position="81"/>
        <end position="90"/>
    </location>
</feature>
<dbReference type="Proteomes" id="UP000694620">
    <property type="component" value="Chromosome 8"/>
</dbReference>
<sequence length="119" mass="13468">SIERWQLYAWDITIKTIKLMLKKALQTNTDAHLALLSLRNTPITGLGFSPAELLMGRVLRSTLPVTSPMLKPRHTKKMRQRLTQQQQKQKNYYDQHTKSLSVLGPGAKVSAEGKAISQQ</sequence>
<feature type="compositionally biased region" description="Basic residues" evidence="1">
    <location>
        <begin position="71"/>
        <end position="80"/>
    </location>
</feature>
<dbReference type="InterPro" id="IPR036397">
    <property type="entry name" value="RNaseH_sf"/>
</dbReference>
<evidence type="ECO:0000256" key="1">
    <source>
        <dbReference type="SAM" id="MobiDB-lite"/>
    </source>
</evidence>
<dbReference type="PANTHER" id="PTHR37984:SF7">
    <property type="entry name" value="INTEGRASE CATALYTIC DOMAIN-CONTAINING PROTEIN"/>
    <property type="match status" value="1"/>
</dbReference>
<protein>
    <submittedName>
        <fullName evidence="2">Uncharacterized protein</fullName>
    </submittedName>
</protein>
<accession>A0A8C4X5V5</accession>
<reference evidence="2" key="1">
    <citation type="submission" date="2021-06" db="EMBL/GenBank/DDBJ databases">
        <authorList>
            <consortium name="Wellcome Sanger Institute Data Sharing"/>
        </authorList>
    </citation>
    <scope>NUCLEOTIDE SEQUENCE [LARGE SCALE GENOMIC DNA]</scope>
</reference>
<feature type="region of interest" description="Disordered" evidence="1">
    <location>
        <begin position="67"/>
        <end position="95"/>
    </location>
</feature>
<keyword evidence="3" id="KW-1185">Reference proteome</keyword>
<dbReference type="Ensembl" id="ENSECRT00000007126.1">
    <property type="protein sequence ID" value="ENSECRP00000007014.1"/>
    <property type="gene ID" value="ENSECRG00000004683.1"/>
</dbReference>
<proteinExistence type="predicted"/>
<dbReference type="GO" id="GO:0003676">
    <property type="term" value="F:nucleic acid binding"/>
    <property type="evidence" value="ECO:0007669"/>
    <property type="project" value="InterPro"/>
</dbReference>
<reference evidence="2" key="2">
    <citation type="submission" date="2025-08" db="UniProtKB">
        <authorList>
            <consortium name="Ensembl"/>
        </authorList>
    </citation>
    <scope>IDENTIFICATION</scope>
</reference>
<reference evidence="2" key="3">
    <citation type="submission" date="2025-09" db="UniProtKB">
        <authorList>
            <consortium name="Ensembl"/>
        </authorList>
    </citation>
    <scope>IDENTIFICATION</scope>
</reference>
<evidence type="ECO:0000313" key="2">
    <source>
        <dbReference type="Ensembl" id="ENSECRP00000007014.1"/>
    </source>
</evidence>
<dbReference type="InterPro" id="IPR050951">
    <property type="entry name" value="Retrovirus_Pol_polyprotein"/>
</dbReference>
<name>A0A8C4X5V5_ERPCA</name>
<dbReference type="AlphaFoldDB" id="A0A8C4X5V5"/>
<evidence type="ECO:0000313" key="3">
    <source>
        <dbReference type="Proteomes" id="UP000694620"/>
    </source>
</evidence>